<dbReference type="Proteomes" id="UP001144036">
    <property type="component" value="Unassembled WGS sequence"/>
</dbReference>
<dbReference type="Gene3D" id="1.10.600.10">
    <property type="entry name" value="Farnesyl Diphosphate Synthase"/>
    <property type="match status" value="1"/>
</dbReference>
<dbReference type="RefSeq" id="WP_270153914.1">
    <property type="nucleotide sequence ID" value="NZ_JAPNNL010000016.1"/>
</dbReference>
<keyword evidence="2" id="KW-1185">Reference proteome</keyword>
<evidence type="ECO:0008006" key="3">
    <source>
        <dbReference type="Google" id="ProtNLM"/>
    </source>
</evidence>
<evidence type="ECO:0000313" key="1">
    <source>
        <dbReference type="EMBL" id="MDA0633110.1"/>
    </source>
</evidence>
<dbReference type="EMBL" id="JAPNNL010000016">
    <property type="protein sequence ID" value="MDA0633110.1"/>
    <property type="molecule type" value="Genomic_DNA"/>
</dbReference>
<reference evidence="1" key="1">
    <citation type="submission" date="2022-11" db="EMBL/GenBank/DDBJ databases">
        <title>Nonomuraea corallina sp. nov., a new species of the genus Nonomuraea isolated from sea side sediment in Thai sea.</title>
        <authorList>
            <person name="Ngamcharungchit C."/>
            <person name="Matsumoto A."/>
            <person name="Suriyachadkun C."/>
            <person name="Panbangred W."/>
            <person name="Inahashi Y."/>
            <person name="Intra B."/>
        </authorList>
    </citation>
    <scope>NUCLEOTIDE SEQUENCE</scope>
    <source>
        <strain evidence="1">MCN248</strain>
    </source>
</reference>
<dbReference type="Pfam" id="PF19086">
    <property type="entry name" value="Terpene_syn_C_2"/>
    <property type="match status" value="1"/>
</dbReference>
<accession>A0ABT4S7Y2</accession>
<proteinExistence type="predicted"/>
<organism evidence="1 2">
    <name type="scientific">Nonomuraea corallina</name>
    <dbReference type="NCBI Taxonomy" id="2989783"/>
    <lineage>
        <taxon>Bacteria</taxon>
        <taxon>Bacillati</taxon>
        <taxon>Actinomycetota</taxon>
        <taxon>Actinomycetes</taxon>
        <taxon>Streptosporangiales</taxon>
        <taxon>Streptosporangiaceae</taxon>
        <taxon>Nonomuraea</taxon>
    </lineage>
</organism>
<dbReference type="InterPro" id="IPR008949">
    <property type="entry name" value="Isoprenoid_synthase_dom_sf"/>
</dbReference>
<comment type="caution">
    <text evidence="1">The sequence shown here is derived from an EMBL/GenBank/DDBJ whole genome shotgun (WGS) entry which is preliminary data.</text>
</comment>
<name>A0ABT4S7Y2_9ACTN</name>
<gene>
    <name evidence="1" type="ORF">OUY22_06725</name>
</gene>
<protein>
    <recommendedName>
        <fullName evidence="3">Terpene synthase</fullName>
    </recommendedName>
</protein>
<sequence>MNDAGALAAAGRTCALAVSAGRDLERWAAGYEGLFPRESFDSGLYGSLALAGAFGSPWAEPAALRGVNRASLLVFAVDRLFDEEAATHDAVTALRATCAAAGAGLAAGSAVPSHALAARCLSDLRAELAAAPAFAALEADWRDRLELMLGAMAREWEWSRGRDRPGLEEYLANAGSSGALFIAVSHWIYTGAVTAPGDLARLRAAGETTQRYLRLLNDLATHRRESASGDVNALTLGLTADEVNARAAELSREAAALIEPLRDDLPRAAEYLWWQLHYSAGFYGLSDFWASRQS</sequence>
<evidence type="ECO:0000313" key="2">
    <source>
        <dbReference type="Proteomes" id="UP001144036"/>
    </source>
</evidence>
<dbReference type="SUPFAM" id="SSF48576">
    <property type="entry name" value="Terpenoid synthases"/>
    <property type="match status" value="1"/>
</dbReference>